<dbReference type="PROSITE" id="PS51176">
    <property type="entry name" value="PDH_ADH"/>
    <property type="match status" value="1"/>
</dbReference>
<dbReference type="Gene3D" id="1.10.3660.10">
    <property type="entry name" value="6-phosphogluconate dehydrogenase C-terminal like domain"/>
    <property type="match status" value="2"/>
</dbReference>
<dbReference type="PANTHER" id="PTHR21363:SF0">
    <property type="entry name" value="PREPHENATE DEHYDROGENASE [NADP(+)]"/>
    <property type="match status" value="1"/>
</dbReference>
<evidence type="ECO:0000313" key="5">
    <source>
        <dbReference type="Proteomes" id="UP000245942"/>
    </source>
</evidence>
<dbReference type="STRING" id="1684307.A0A316UFM9"/>
<dbReference type="GO" id="GO:0004665">
    <property type="term" value="F:prephenate dehydrogenase (NADP+) activity"/>
    <property type="evidence" value="ECO:0007669"/>
    <property type="project" value="InterPro"/>
</dbReference>
<protein>
    <recommendedName>
        <fullName evidence="3">Prephenate/arogenate dehydrogenase domain-containing protein</fullName>
    </recommendedName>
</protein>
<keyword evidence="1" id="KW-0560">Oxidoreductase</keyword>
<dbReference type="SUPFAM" id="SSF48179">
    <property type="entry name" value="6-phosphogluconate dehydrogenase C-terminal domain-like"/>
    <property type="match status" value="2"/>
</dbReference>
<evidence type="ECO:0000313" key="4">
    <source>
        <dbReference type="EMBL" id="PWN24062.1"/>
    </source>
</evidence>
<feature type="compositionally biased region" description="Polar residues" evidence="2">
    <location>
        <begin position="349"/>
        <end position="371"/>
    </location>
</feature>
<dbReference type="Pfam" id="PF03807">
    <property type="entry name" value="F420_oxidored"/>
    <property type="match status" value="1"/>
</dbReference>
<dbReference type="InterPro" id="IPR008927">
    <property type="entry name" value="6-PGluconate_DH-like_C_sf"/>
</dbReference>
<name>A0A316UFM9_9BASI</name>
<dbReference type="EMBL" id="KZ819321">
    <property type="protein sequence ID" value="PWN24062.1"/>
    <property type="molecule type" value="Genomic_DNA"/>
</dbReference>
<sequence length="497" mass="55008">MTLAGGSGRHRLEGDDKIEVGIIGIGDMGRLYAAKINAAGWIVNVCDRPEKYESLQEEYKGTSINVYKDGHLVSRRSDLIIYSVEAALIYNVVAQYGPSTKMGAIVSGQTSVKAPEQRAFEAHLPADSYIISCHSLHGPKVDPTGQPLVLIQHRAPDEKMRLMERIMAAFGSRIVLLSYQEHDVVTANTQAVTHAAFLAMGAAWRCSGDYPWETDRWAGPIETVKINIMIRILSAKWHVYAGLAILNPSARIQVTQYAKSVSDLFKLMIADRHDEMLRRVFEARRKVFGWQDDEQPAAAGEGKDANTSATTGTTTSSSTRQQRPILMSDAMLAQFHQAARKVAPPPPTDGSSTDQPAAGTTEQQTTDSSSPPVRPPNSHLSLLAIVDCWHHLGIDPYAHLELAATPIFRIWIGVCEYLFRSPARLRASIRAAVEDPTFRGDDTEFVVAARGWAEAVNAGNFEHYEWRFKDTARFFEPRFEEANKVGAEMLKVVMSSR</sequence>
<dbReference type="OrthoDB" id="5399569at2759"/>
<feature type="region of interest" description="Disordered" evidence="2">
    <location>
        <begin position="292"/>
        <end position="323"/>
    </location>
</feature>
<dbReference type="GO" id="GO:0070403">
    <property type="term" value="F:NAD+ binding"/>
    <property type="evidence" value="ECO:0007669"/>
    <property type="project" value="TreeGrafter"/>
</dbReference>
<evidence type="ECO:0000259" key="3">
    <source>
        <dbReference type="PROSITE" id="PS51176"/>
    </source>
</evidence>
<dbReference type="GO" id="GO:0006571">
    <property type="term" value="P:tyrosine biosynthetic process"/>
    <property type="evidence" value="ECO:0007669"/>
    <property type="project" value="InterPro"/>
</dbReference>
<reference evidence="4 5" key="1">
    <citation type="journal article" date="2018" name="Mol. Biol. Evol.">
        <title>Broad Genomic Sampling Reveals a Smut Pathogenic Ancestry of the Fungal Clade Ustilaginomycotina.</title>
        <authorList>
            <person name="Kijpornyongpan T."/>
            <person name="Mondo S.J."/>
            <person name="Barry K."/>
            <person name="Sandor L."/>
            <person name="Lee J."/>
            <person name="Lipzen A."/>
            <person name="Pangilinan J."/>
            <person name="LaButti K."/>
            <person name="Hainaut M."/>
            <person name="Henrissat B."/>
            <person name="Grigoriev I.V."/>
            <person name="Spatafora J.W."/>
            <person name="Aime M.C."/>
        </authorList>
    </citation>
    <scope>NUCLEOTIDE SEQUENCE [LARGE SCALE GENOMIC DNA]</scope>
    <source>
        <strain evidence="4 5">MCA 4718</strain>
    </source>
</reference>
<gene>
    <name evidence="4" type="ORF">BCV69DRAFT_265510</name>
</gene>
<proteinExistence type="predicted"/>
<dbReference type="GeneID" id="37012520"/>
<evidence type="ECO:0000256" key="2">
    <source>
        <dbReference type="SAM" id="MobiDB-lite"/>
    </source>
</evidence>
<dbReference type="Gene3D" id="3.40.50.720">
    <property type="entry name" value="NAD(P)-binding Rossmann-like Domain"/>
    <property type="match status" value="1"/>
</dbReference>
<dbReference type="SUPFAM" id="SSF51735">
    <property type="entry name" value="NAD(P)-binding Rossmann-fold domains"/>
    <property type="match status" value="1"/>
</dbReference>
<dbReference type="RefSeq" id="XP_025351222.1">
    <property type="nucleotide sequence ID" value="XM_025490786.1"/>
</dbReference>
<dbReference type="InterPro" id="IPR050812">
    <property type="entry name" value="Preph/Arog_dehydrog"/>
</dbReference>
<dbReference type="InterPro" id="IPR028939">
    <property type="entry name" value="P5C_Rdtase_cat_N"/>
</dbReference>
<dbReference type="InterPro" id="IPR036291">
    <property type="entry name" value="NAD(P)-bd_dom_sf"/>
</dbReference>
<organism evidence="4 5">
    <name type="scientific">Pseudomicrostroma glucosiphilum</name>
    <dbReference type="NCBI Taxonomy" id="1684307"/>
    <lineage>
        <taxon>Eukaryota</taxon>
        <taxon>Fungi</taxon>
        <taxon>Dikarya</taxon>
        <taxon>Basidiomycota</taxon>
        <taxon>Ustilaginomycotina</taxon>
        <taxon>Exobasidiomycetes</taxon>
        <taxon>Microstromatales</taxon>
        <taxon>Microstromatales incertae sedis</taxon>
        <taxon>Pseudomicrostroma</taxon>
    </lineage>
</organism>
<dbReference type="FunFam" id="3.40.50.720:FF:000339">
    <property type="entry name" value="Prephenate dehydrogenase [NADP(+)]"/>
    <property type="match status" value="1"/>
</dbReference>
<feature type="domain" description="Prephenate/arogenate dehydrogenase" evidence="3">
    <location>
        <begin position="18"/>
        <end position="298"/>
    </location>
</feature>
<accession>A0A316UFM9</accession>
<evidence type="ECO:0000256" key="1">
    <source>
        <dbReference type="ARBA" id="ARBA00023002"/>
    </source>
</evidence>
<feature type="compositionally biased region" description="Low complexity" evidence="2">
    <location>
        <begin position="307"/>
        <end position="319"/>
    </location>
</feature>
<dbReference type="GO" id="GO:0008977">
    <property type="term" value="F:prephenate dehydrogenase (NAD+) activity"/>
    <property type="evidence" value="ECO:0007669"/>
    <property type="project" value="InterPro"/>
</dbReference>
<dbReference type="Proteomes" id="UP000245942">
    <property type="component" value="Unassembled WGS sequence"/>
</dbReference>
<dbReference type="InterPro" id="IPR003099">
    <property type="entry name" value="Prephen_DH"/>
</dbReference>
<feature type="region of interest" description="Disordered" evidence="2">
    <location>
        <begin position="339"/>
        <end position="376"/>
    </location>
</feature>
<keyword evidence="5" id="KW-1185">Reference proteome</keyword>
<dbReference type="PANTHER" id="PTHR21363">
    <property type="entry name" value="PREPHENATE DEHYDROGENASE"/>
    <property type="match status" value="1"/>
</dbReference>
<dbReference type="AlphaFoldDB" id="A0A316UFM9"/>